<dbReference type="InterPro" id="IPR036259">
    <property type="entry name" value="MFS_trans_sf"/>
</dbReference>
<feature type="transmembrane region" description="Helical" evidence="6">
    <location>
        <begin position="54"/>
        <end position="78"/>
    </location>
</feature>
<keyword evidence="2" id="KW-0813">Transport</keyword>
<name>A0A1G4TRS8_9BACL</name>
<evidence type="ECO:0000313" key="8">
    <source>
        <dbReference type="EMBL" id="SCW84106.1"/>
    </source>
</evidence>
<accession>A0A1G4TRS8</accession>
<dbReference type="SUPFAM" id="SSF103473">
    <property type="entry name" value="MFS general substrate transporter"/>
    <property type="match status" value="1"/>
</dbReference>
<feature type="transmembrane region" description="Helical" evidence="6">
    <location>
        <begin position="232"/>
        <end position="251"/>
    </location>
</feature>
<evidence type="ECO:0000313" key="9">
    <source>
        <dbReference type="Proteomes" id="UP000198601"/>
    </source>
</evidence>
<dbReference type="Proteomes" id="UP000198601">
    <property type="component" value="Unassembled WGS sequence"/>
</dbReference>
<dbReference type="RefSeq" id="WP_090676620.1">
    <property type="nucleotide sequence ID" value="NZ_FMTT01000064.1"/>
</dbReference>
<dbReference type="GO" id="GO:0022857">
    <property type="term" value="F:transmembrane transporter activity"/>
    <property type="evidence" value="ECO:0007669"/>
    <property type="project" value="InterPro"/>
</dbReference>
<comment type="subcellular location">
    <subcellularLocation>
        <location evidence="1">Cell membrane</location>
        <topology evidence="1">Multi-pass membrane protein</topology>
    </subcellularLocation>
</comment>
<feature type="transmembrane region" description="Helical" evidence="6">
    <location>
        <begin position="90"/>
        <end position="110"/>
    </location>
</feature>
<evidence type="ECO:0000259" key="7">
    <source>
        <dbReference type="PROSITE" id="PS50850"/>
    </source>
</evidence>
<feature type="transmembrane region" description="Helical" evidence="6">
    <location>
        <begin position="21"/>
        <end position="42"/>
    </location>
</feature>
<keyword evidence="5 6" id="KW-0472">Membrane</keyword>
<evidence type="ECO:0000256" key="5">
    <source>
        <dbReference type="ARBA" id="ARBA00023136"/>
    </source>
</evidence>
<feature type="transmembrane region" description="Helical" evidence="6">
    <location>
        <begin position="180"/>
        <end position="198"/>
    </location>
</feature>
<sequence>MGEQAVESQIQTPFRRLTFGIMFGYVCMLIGLLTPAVLLLSFKMIEIDPTNYQVSYGIVAGVGALFALVGNPLGGAISDRTNIGFGRRRTWILIGPLMGCLALVWIGFATQIWQVIVGWCIAQLFFNFAMAAYTALIPDQVEVKKQGTMSGLLGLAIPLSLTIGMIMMMALKTMPTSSKWLLISIIGVAGPIISLFIIRDSKVKMVKKVKENISLKEKLGKIYPNPRKYPEFTWALLSKFLINLGLAYSLYTAVMLVKRMGLSQGEATDVVGTIKIVALIATAITSIIGGILSDRFGKQKPFIYACGIIMLFGLMIYSFVPNTTAFIIASIVIGLASGCFTSVDMALVARILPNKEDSAKDFGLMNVANALPQSLVPAIAPVLLAAGSMTGIGEWAFFYIVLAVCVLLGTLAFKPIPEVGEQMKHEAAALTGHPTKTI</sequence>
<dbReference type="CDD" id="cd06174">
    <property type="entry name" value="MFS"/>
    <property type="match status" value="1"/>
</dbReference>
<feature type="transmembrane region" description="Helical" evidence="6">
    <location>
        <begin position="116"/>
        <end position="137"/>
    </location>
</feature>
<dbReference type="Gene3D" id="1.20.1250.20">
    <property type="entry name" value="MFS general substrate transporter like domains"/>
    <property type="match status" value="2"/>
</dbReference>
<feature type="domain" description="Major facilitator superfamily (MFS) profile" evidence="7">
    <location>
        <begin position="12"/>
        <end position="420"/>
    </location>
</feature>
<gene>
    <name evidence="8" type="ORF">SAMN04487970_106411</name>
</gene>
<feature type="transmembrane region" description="Helical" evidence="6">
    <location>
        <begin position="395"/>
        <end position="413"/>
    </location>
</feature>
<dbReference type="Pfam" id="PF07690">
    <property type="entry name" value="MFS_1"/>
    <property type="match status" value="2"/>
</dbReference>
<dbReference type="InterPro" id="IPR011701">
    <property type="entry name" value="MFS"/>
</dbReference>
<evidence type="ECO:0000256" key="1">
    <source>
        <dbReference type="ARBA" id="ARBA00004651"/>
    </source>
</evidence>
<evidence type="ECO:0000256" key="6">
    <source>
        <dbReference type="SAM" id="Phobius"/>
    </source>
</evidence>
<dbReference type="AlphaFoldDB" id="A0A1G4TRS8"/>
<dbReference type="OrthoDB" id="9764596at2"/>
<keyword evidence="4 6" id="KW-1133">Transmembrane helix</keyword>
<feature type="transmembrane region" description="Helical" evidence="6">
    <location>
        <begin position="370"/>
        <end position="389"/>
    </location>
</feature>
<protein>
    <submittedName>
        <fullName evidence="8">Major Facilitator Superfamily protein</fullName>
    </submittedName>
</protein>
<feature type="transmembrane region" description="Helical" evidence="6">
    <location>
        <begin position="271"/>
        <end position="290"/>
    </location>
</feature>
<dbReference type="InterPro" id="IPR020846">
    <property type="entry name" value="MFS_dom"/>
</dbReference>
<feature type="transmembrane region" description="Helical" evidence="6">
    <location>
        <begin position="149"/>
        <end position="168"/>
    </location>
</feature>
<dbReference type="STRING" id="624147.SAMN04487970_106411"/>
<reference evidence="9" key="1">
    <citation type="submission" date="2016-10" db="EMBL/GenBank/DDBJ databases">
        <authorList>
            <person name="Varghese N."/>
            <person name="Submissions S."/>
        </authorList>
    </citation>
    <scope>NUCLEOTIDE SEQUENCE [LARGE SCALE GENOMIC DNA]</scope>
    <source>
        <strain evidence="9">CGMCC 1.8946</strain>
    </source>
</reference>
<keyword evidence="3 6" id="KW-0812">Transmembrane</keyword>
<evidence type="ECO:0000256" key="2">
    <source>
        <dbReference type="ARBA" id="ARBA00022448"/>
    </source>
</evidence>
<dbReference type="PANTHER" id="PTHR23528">
    <property type="match status" value="1"/>
</dbReference>
<dbReference type="PROSITE" id="PS50850">
    <property type="entry name" value="MFS"/>
    <property type="match status" value="1"/>
</dbReference>
<evidence type="ECO:0000256" key="3">
    <source>
        <dbReference type="ARBA" id="ARBA00022692"/>
    </source>
</evidence>
<dbReference type="PANTHER" id="PTHR23528:SF1">
    <property type="entry name" value="MAJOR FACILITATOR SUPERFAMILY (MFS) PROFILE DOMAIN-CONTAINING PROTEIN"/>
    <property type="match status" value="1"/>
</dbReference>
<dbReference type="GO" id="GO:0005886">
    <property type="term" value="C:plasma membrane"/>
    <property type="evidence" value="ECO:0007669"/>
    <property type="project" value="UniProtKB-SubCell"/>
</dbReference>
<feature type="transmembrane region" description="Helical" evidence="6">
    <location>
        <begin position="326"/>
        <end position="349"/>
    </location>
</feature>
<evidence type="ECO:0000256" key="4">
    <source>
        <dbReference type="ARBA" id="ARBA00022989"/>
    </source>
</evidence>
<proteinExistence type="predicted"/>
<dbReference type="EMBL" id="FMTT01000064">
    <property type="protein sequence ID" value="SCW84106.1"/>
    <property type="molecule type" value="Genomic_DNA"/>
</dbReference>
<feature type="transmembrane region" description="Helical" evidence="6">
    <location>
        <begin position="302"/>
        <end position="320"/>
    </location>
</feature>
<keyword evidence="9" id="KW-1185">Reference proteome</keyword>
<organism evidence="8 9">
    <name type="scientific">Paenibacillus tianmuensis</name>
    <dbReference type="NCBI Taxonomy" id="624147"/>
    <lineage>
        <taxon>Bacteria</taxon>
        <taxon>Bacillati</taxon>
        <taxon>Bacillota</taxon>
        <taxon>Bacilli</taxon>
        <taxon>Bacillales</taxon>
        <taxon>Paenibacillaceae</taxon>
        <taxon>Paenibacillus</taxon>
    </lineage>
</organism>